<accession>A0ABP7DKB2</accession>
<dbReference type="EMBL" id="BAAAZP010000187">
    <property type="protein sequence ID" value="GAA3705382.1"/>
    <property type="molecule type" value="Genomic_DNA"/>
</dbReference>
<dbReference type="RefSeq" id="WP_344891695.1">
    <property type="nucleotide sequence ID" value="NZ_BAAAZP010000187.1"/>
</dbReference>
<organism evidence="3 4">
    <name type="scientific">Nonomuraea antimicrobica</name>
    <dbReference type="NCBI Taxonomy" id="561173"/>
    <lineage>
        <taxon>Bacteria</taxon>
        <taxon>Bacillati</taxon>
        <taxon>Actinomycetota</taxon>
        <taxon>Actinomycetes</taxon>
        <taxon>Streptosporangiales</taxon>
        <taxon>Streptosporangiaceae</taxon>
        <taxon>Nonomuraea</taxon>
    </lineage>
</organism>
<dbReference type="Proteomes" id="UP001500902">
    <property type="component" value="Unassembled WGS sequence"/>
</dbReference>
<name>A0ABP7DKB2_9ACTN</name>
<evidence type="ECO:0000313" key="4">
    <source>
        <dbReference type="Proteomes" id="UP001500902"/>
    </source>
</evidence>
<feature type="domain" description="Peptidase S9 prolyl oligopeptidase catalytic" evidence="2">
    <location>
        <begin position="516"/>
        <end position="719"/>
    </location>
</feature>
<feature type="region of interest" description="Disordered" evidence="1">
    <location>
        <begin position="342"/>
        <end position="452"/>
    </location>
</feature>
<comment type="caution">
    <text evidence="3">The sequence shown here is derived from an EMBL/GenBank/DDBJ whole genome shotgun (WGS) entry which is preliminary data.</text>
</comment>
<dbReference type="Gene3D" id="3.40.50.1820">
    <property type="entry name" value="alpha/beta hydrolase"/>
    <property type="match status" value="1"/>
</dbReference>
<feature type="compositionally biased region" description="Polar residues" evidence="1">
    <location>
        <begin position="387"/>
        <end position="399"/>
    </location>
</feature>
<gene>
    <name evidence="3" type="ORF">GCM10022224_083460</name>
</gene>
<dbReference type="InterPro" id="IPR050585">
    <property type="entry name" value="Xaa-Pro_dipeptidyl-ppase/CocE"/>
</dbReference>
<dbReference type="InterPro" id="IPR029058">
    <property type="entry name" value="AB_hydrolase_fold"/>
</dbReference>
<dbReference type="InterPro" id="IPR011042">
    <property type="entry name" value="6-blade_b-propeller_TolB-like"/>
</dbReference>
<dbReference type="Pfam" id="PF00326">
    <property type="entry name" value="Peptidase_S9"/>
    <property type="match status" value="1"/>
</dbReference>
<evidence type="ECO:0000259" key="2">
    <source>
        <dbReference type="Pfam" id="PF00326"/>
    </source>
</evidence>
<dbReference type="PANTHER" id="PTHR43056:SF5">
    <property type="entry name" value="PEPTIDASE S9 PROLYL OLIGOPEPTIDASE CATALYTIC DOMAIN-CONTAINING PROTEIN"/>
    <property type="match status" value="1"/>
</dbReference>
<keyword evidence="4" id="KW-1185">Reference proteome</keyword>
<dbReference type="SUPFAM" id="SSF53474">
    <property type="entry name" value="alpha/beta-Hydrolases"/>
    <property type="match status" value="1"/>
</dbReference>
<sequence>MPFWPSPISTRDVAGSGVRPGWPTARDGRVWWTEDRPGEGGRTTIVRRAADGTHRDLLPAPWSARTRVHEYGGRPYAVTPEGEVVFANLKDQRLYVLGENGHPKPLTDEGCRYADLLVHDGQVWCVRERHAGNGKVTRAIVSIPLAGGQIRERATGHDFYASPTVSPDGRHLAYVCWNHPRMPWDGTELRVTALSSGGSWTVRGGPAESVLAPAWKDDSRLYLISDSSGWWNLYEIGLHGDGARAVHPAEEEFTLPPWRLGGMPYTVLADGRLAVLHGRGDLRLAGLDPASGALTDLALPYTGWDAALTADGTSVAGIGYTATTPRTVVTVDMGTGEHHALKRDLSTLPDPSYLPTPQTVRVPGSGPCETGHPSTPEARTTPPKDQPATSEGPPTTPSDRPTAPTEDQVSTREDQTAVPGSHSTAPRRQVATPADPAETPSGRPATPPIGQAVVSGRHGEIHAFLYPPRTPAPAFPTATGAAAASTGTAADGGEAKPPFVIFVHGGPTAHADTALDLEKAFLTSRGIGVLDVNYGGSTGYGRAYRDRLKGQWGVVDVEDTIAAAEWLAAEGLADPARIAVRGGSAGGWTVMAACCRSDVFAGGVSYYGVSALAPLVAHTHDFESRYVEWLVGPEDPQVYASREPLALVDGVSCPMLLLQGLDDPVVPPEQSTAFADALSERGVSCTYLAFEGEAHGFRRTETRAAALAAELAFYQQLFG</sequence>
<dbReference type="SUPFAM" id="SSF69322">
    <property type="entry name" value="Tricorn protease domain 2"/>
    <property type="match status" value="1"/>
</dbReference>
<proteinExistence type="predicted"/>
<reference evidence="4" key="1">
    <citation type="journal article" date="2019" name="Int. J. Syst. Evol. Microbiol.">
        <title>The Global Catalogue of Microorganisms (GCM) 10K type strain sequencing project: providing services to taxonomists for standard genome sequencing and annotation.</title>
        <authorList>
            <consortium name="The Broad Institute Genomics Platform"/>
            <consortium name="The Broad Institute Genome Sequencing Center for Infectious Disease"/>
            <person name="Wu L."/>
            <person name="Ma J."/>
        </authorList>
    </citation>
    <scope>NUCLEOTIDE SEQUENCE [LARGE SCALE GENOMIC DNA]</scope>
    <source>
        <strain evidence="4">JCM 16904</strain>
    </source>
</reference>
<protein>
    <recommendedName>
        <fullName evidence="2">Peptidase S9 prolyl oligopeptidase catalytic domain-containing protein</fullName>
    </recommendedName>
</protein>
<dbReference type="PANTHER" id="PTHR43056">
    <property type="entry name" value="PEPTIDASE S9 PROLYL OLIGOPEPTIDASE"/>
    <property type="match status" value="1"/>
</dbReference>
<dbReference type="Gene3D" id="2.120.10.30">
    <property type="entry name" value="TolB, C-terminal domain"/>
    <property type="match status" value="1"/>
</dbReference>
<evidence type="ECO:0000313" key="3">
    <source>
        <dbReference type="EMBL" id="GAA3705382.1"/>
    </source>
</evidence>
<dbReference type="InterPro" id="IPR001375">
    <property type="entry name" value="Peptidase_S9_cat"/>
</dbReference>
<evidence type="ECO:0000256" key="1">
    <source>
        <dbReference type="SAM" id="MobiDB-lite"/>
    </source>
</evidence>